<dbReference type="PROSITE" id="PS50005">
    <property type="entry name" value="TPR"/>
    <property type="match status" value="1"/>
</dbReference>
<sequence>MSSAPSASDLKNRGNESFKAGQFVQAAKLYAKAEALDPNDPVYPSNASAALFENADYLGSVEAIFRSWTSLKSSHSDKPDLVVRLSTRLAKALAHGFMGGGISSDFLTEHATGIEELKLAGRTSLSNDISSVPAAECNSAWQLWYSVSENVNDHANAAKDALVHLSRLPMLKKTPEPTVGYWALGTDPVFSLLDGWLDGNAHPLDIDKLQESQLNNVGLLFGGVGDGRHAYATTIGINKVFKRLGKSKQEMLNVHLTLLDIHPGILARDLVLMMLAYELGDENLDPVDKLEIQATAIYTFAGVAMPSYCAERLRTLLADLRHRLSQSPPCLPEWLHVDSNAVQEISRTLVSWLTIPVGPVKKLLDAHIYINPERSGFDSLPSGRVPPAIVSMMKQEMDERRQQFAKALDSYSPNDLRMMGLVSPDTSAKEAKRLIQANRDELVERMMQNYLEGPPEEKWYKKMKIFLPPPELRPRHTKFVELAEGAKVGGIFGDAAVMEANKHIYSTWESNMTNFYIDPVRQTKEQGYPNTSASNVKSLADIHDFLKESDLVSSKACEAADDAQLFFSGAAFLELFGKALRELSGHIKIELLAGGLIEELAKMRFKADVSRPAEFPRFYTRMWLSNVPDYTHGLLNVVVYTLPNVDQTGEGAAACNSLTASGAWKGDDEFCHTYTLLPLADIPRYLGCRIIPMDGIRIVGCLVVAPQALPRPLSELATKQELFTWLTRQLMNIVIPGASRPRPNRILLPNNLTALVGLLVHLHGVGFPGHWLGEFMQTILSDNMVTDIAPYRETLPIPVSDADRRVKKRKVRLDPWLPDLENTLAVSHKGIPFAFTLPADFVRSPEEIGLFYVPVEQHPVLKDRLHPRDPTIILVFHKEDFNSNKMSIFIQSVLEGGSSLQVGDLVVLTASDAVDHDREIRWRMSRRRAEGMMTGPWFVTAFRSDMMVPATRSVPSSQWVKVN</sequence>
<evidence type="ECO:0000313" key="4">
    <source>
        <dbReference type="Proteomes" id="UP001497453"/>
    </source>
</evidence>
<accession>A0ABP1DMK0</accession>
<dbReference type="SUPFAM" id="SSF48452">
    <property type="entry name" value="TPR-like"/>
    <property type="match status" value="1"/>
</dbReference>
<evidence type="ECO:0000259" key="2">
    <source>
        <dbReference type="Pfam" id="PF14737"/>
    </source>
</evidence>
<dbReference type="Pfam" id="PF14737">
    <property type="entry name" value="DUF4470"/>
    <property type="match status" value="1"/>
</dbReference>
<name>A0ABP1DMK0_9APHY</name>
<keyword evidence="4" id="KW-1185">Reference proteome</keyword>
<dbReference type="InterPro" id="IPR027974">
    <property type="entry name" value="DUF4470"/>
</dbReference>
<protein>
    <recommendedName>
        <fullName evidence="2">DUF4470 domain-containing protein</fullName>
    </recommendedName>
</protein>
<organism evidence="3 4">
    <name type="scientific">Somion occarium</name>
    <dbReference type="NCBI Taxonomy" id="3059160"/>
    <lineage>
        <taxon>Eukaryota</taxon>
        <taxon>Fungi</taxon>
        <taxon>Dikarya</taxon>
        <taxon>Basidiomycota</taxon>
        <taxon>Agaricomycotina</taxon>
        <taxon>Agaricomycetes</taxon>
        <taxon>Polyporales</taxon>
        <taxon>Cerrenaceae</taxon>
        <taxon>Somion</taxon>
    </lineage>
</organism>
<dbReference type="InterPro" id="IPR011990">
    <property type="entry name" value="TPR-like_helical_dom_sf"/>
</dbReference>
<dbReference type="Gene3D" id="1.25.40.10">
    <property type="entry name" value="Tetratricopeptide repeat domain"/>
    <property type="match status" value="1"/>
</dbReference>
<dbReference type="InterPro" id="IPR019734">
    <property type="entry name" value="TPR_rpt"/>
</dbReference>
<dbReference type="SMART" id="SM00028">
    <property type="entry name" value="TPR"/>
    <property type="match status" value="1"/>
</dbReference>
<reference evidence="4" key="1">
    <citation type="submission" date="2024-04" db="EMBL/GenBank/DDBJ databases">
        <authorList>
            <person name="Shaw F."/>
            <person name="Minotto A."/>
        </authorList>
    </citation>
    <scope>NUCLEOTIDE SEQUENCE [LARGE SCALE GENOMIC DNA]</scope>
</reference>
<evidence type="ECO:0000256" key="1">
    <source>
        <dbReference type="PROSITE-ProRule" id="PRU00339"/>
    </source>
</evidence>
<gene>
    <name evidence="3" type="ORF">GFSPODELE1_LOCUS6599</name>
</gene>
<dbReference type="Proteomes" id="UP001497453">
    <property type="component" value="Chromosome 4"/>
</dbReference>
<feature type="repeat" description="TPR" evidence="1">
    <location>
        <begin position="7"/>
        <end position="40"/>
    </location>
</feature>
<keyword evidence="1" id="KW-0802">TPR repeat</keyword>
<feature type="domain" description="DUF4470" evidence="2">
    <location>
        <begin position="199"/>
        <end position="282"/>
    </location>
</feature>
<evidence type="ECO:0000313" key="3">
    <source>
        <dbReference type="EMBL" id="CAL1707922.1"/>
    </source>
</evidence>
<proteinExistence type="predicted"/>
<dbReference type="EMBL" id="OZ037947">
    <property type="protein sequence ID" value="CAL1707922.1"/>
    <property type="molecule type" value="Genomic_DNA"/>
</dbReference>